<feature type="compositionally biased region" description="Polar residues" evidence="1">
    <location>
        <begin position="387"/>
        <end position="401"/>
    </location>
</feature>
<feature type="region of interest" description="Disordered" evidence="1">
    <location>
        <begin position="381"/>
        <end position="416"/>
    </location>
</feature>
<dbReference type="Proteomes" id="UP000237144">
    <property type="component" value="Unassembled WGS sequence"/>
</dbReference>
<proteinExistence type="predicted"/>
<comment type="caution">
    <text evidence="2">The sequence shown here is derived from an EMBL/GenBank/DDBJ whole genome shotgun (WGS) entry which is preliminary data.</text>
</comment>
<dbReference type="EMBL" id="PJQD01000001">
    <property type="protein sequence ID" value="POY76852.1"/>
    <property type="molecule type" value="Genomic_DNA"/>
</dbReference>
<dbReference type="AlphaFoldDB" id="A0A2S5BJA9"/>
<keyword evidence="3" id="KW-1185">Reference proteome</keyword>
<accession>A0A2S5BJA9</accession>
<feature type="compositionally biased region" description="Polar residues" evidence="1">
    <location>
        <begin position="87"/>
        <end position="106"/>
    </location>
</feature>
<evidence type="ECO:0000256" key="1">
    <source>
        <dbReference type="SAM" id="MobiDB-lite"/>
    </source>
</evidence>
<gene>
    <name evidence="2" type="ORF">BMF94_0104</name>
</gene>
<evidence type="ECO:0000313" key="3">
    <source>
        <dbReference type="Proteomes" id="UP000237144"/>
    </source>
</evidence>
<reference evidence="2 3" key="1">
    <citation type="journal article" date="2018" name="Front. Microbiol.">
        <title>Prospects for Fungal Bioremediation of Acidic Radioactive Waste Sites: Characterization and Genome Sequence of Rhodotorula taiwanensis MD1149.</title>
        <authorList>
            <person name="Tkavc R."/>
            <person name="Matrosova V.Y."/>
            <person name="Grichenko O.E."/>
            <person name="Gostincar C."/>
            <person name="Volpe R.P."/>
            <person name="Klimenkova P."/>
            <person name="Gaidamakova E.K."/>
            <person name="Zhou C.E."/>
            <person name="Stewart B.J."/>
            <person name="Lyman M.G."/>
            <person name="Malfatti S.A."/>
            <person name="Rubinfeld B."/>
            <person name="Courtot M."/>
            <person name="Singh J."/>
            <person name="Dalgard C.L."/>
            <person name="Hamilton T."/>
            <person name="Frey K.G."/>
            <person name="Gunde-Cimerman N."/>
            <person name="Dugan L."/>
            <person name="Daly M.J."/>
        </authorList>
    </citation>
    <scope>NUCLEOTIDE SEQUENCE [LARGE SCALE GENOMIC DNA]</scope>
    <source>
        <strain evidence="2 3">MD1149</strain>
    </source>
</reference>
<name>A0A2S5BJA9_9BASI</name>
<sequence>MFVDAPTASLAAPALRPLQLARSPSPFALAEVSPPTFTSDAGMKRQRSPQGGVADPDLARSARIDGSQLVLGQTEAQEVPFVLSDASDGTASQPPAQVNASEGSKFGSPNCSTANEFLPDLPEARLDPAYDLAFGPPEWEIDTEAAVSSSSIVGAHLVGFDDSLFSSRAGETPSFDQSGGICTEGYWKKHVAADFSETSPALLSPPSSPPSLSLDVYRARALPRSHHRVKSDPSRCRTTERRYSAAAEHLARLFETAAPQAPDRLTKVQRPASQRRHSSAALLAQDELIKASGRAARLECDRPKLTTAAVASTLSRYFSHGPSRSSTSSSDAIVSSAPTMSWDDSAIASSPEEYSAPTFPTPPWSAFTLLPSIPSITSISLLPRSGNFPQRQGEQPASADTASPYPADSPAGLVEP</sequence>
<evidence type="ECO:0000313" key="2">
    <source>
        <dbReference type="EMBL" id="POY76852.1"/>
    </source>
</evidence>
<organism evidence="2 3">
    <name type="scientific">Rhodotorula taiwanensis</name>
    <dbReference type="NCBI Taxonomy" id="741276"/>
    <lineage>
        <taxon>Eukaryota</taxon>
        <taxon>Fungi</taxon>
        <taxon>Dikarya</taxon>
        <taxon>Basidiomycota</taxon>
        <taxon>Pucciniomycotina</taxon>
        <taxon>Microbotryomycetes</taxon>
        <taxon>Sporidiobolales</taxon>
        <taxon>Sporidiobolaceae</taxon>
        <taxon>Rhodotorula</taxon>
    </lineage>
</organism>
<protein>
    <submittedName>
        <fullName evidence="2">Uncharacterized protein</fullName>
    </submittedName>
</protein>
<feature type="region of interest" description="Disordered" evidence="1">
    <location>
        <begin position="24"/>
        <end position="58"/>
    </location>
</feature>
<feature type="region of interest" description="Disordered" evidence="1">
    <location>
        <begin position="85"/>
        <end position="106"/>
    </location>
</feature>